<organism evidence="6 7">
    <name type="scientific">Limulus polyphemus</name>
    <name type="common">Atlantic horseshoe crab</name>
    <dbReference type="NCBI Taxonomy" id="6850"/>
    <lineage>
        <taxon>Eukaryota</taxon>
        <taxon>Metazoa</taxon>
        <taxon>Ecdysozoa</taxon>
        <taxon>Arthropoda</taxon>
        <taxon>Chelicerata</taxon>
        <taxon>Merostomata</taxon>
        <taxon>Xiphosura</taxon>
        <taxon>Limulidae</taxon>
        <taxon>Limulus</taxon>
    </lineage>
</organism>
<dbReference type="SMART" id="SM00355">
    <property type="entry name" value="ZnF_C2H2"/>
    <property type="match status" value="3"/>
</dbReference>
<dbReference type="SUPFAM" id="SSF57667">
    <property type="entry name" value="beta-beta-alpha zinc fingers"/>
    <property type="match status" value="2"/>
</dbReference>
<gene>
    <name evidence="7" type="primary">LOC106466004</name>
</gene>
<keyword evidence="3" id="KW-0862">Zinc</keyword>
<feature type="domain" description="C2H2-type" evidence="5">
    <location>
        <begin position="210"/>
        <end position="239"/>
    </location>
</feature>
<evidence type="ECO:0000256" key="2">
    <source>
        <dbReference type="ARBA" id="ARBA00022771"/>
    </source>
</evidence>
<dbReference type="PROSITE" id="PS00028">
    <property type="entry name" value="ZINC_FINGER_C2H2_1"/>
    <property type="match status" value="3"/>
</dbReference>
<dbReference type="GeneID" id="106466004"/>
<dbReference type="RefSeq" id="XP_013781707.1">
    <property type="nucleotide sequence ID" value="XM_013926253.2"/>
</dbReference>
<dbReference type="Pfam" id="PF00096">
    <property type="entry name" value="zf-C2H2"/>
    <property type="match status" value="3"/>
</dbReference>
<reference evidence="7" key="1">
    <citation type="submission" date="2025-08" db="UniProtKB">
        <authorList>
            <consortium name="RefSeq"/>
        </authorList>
    </citation>
    <scope>IDENTIFICATION</scope>
    <source>
        <tissue evidence="7">Muscle</tissue>
    </source>
</reference>
<dbReference type="PANTHER" id="PTHR23235:SF166">
    <property type="entry name" value="DENDRITIC ARBOR REDUCTION PROTEIN 1"/>
    <property type="match status" value="1"/>
</dbReference>
<feature type="domain" description="C2H2-type" evidence="5">
    <location>
        <begin position="240"/>
        <end position="269"/>
    </location>
</feature>
<protein>
    <submittedName>
        <fullName evidence="7">Krueppel-like factor 7</fullName>
    </submittedName>
</protein>
<dbReference type="PROSITE" id="PS50157">
    <property type="entry name" value="ZINC_FINGER_C2H2_2"/>
    <property type="match status" value="3"/>
</dbReference>
<keyword evidence="6" id="KW-1185">Reference proteome</keyword>
<name>A0ABM1BGT9_LIMPO</name>
<dbReference type="PANTHER" id="PTHR23235">
    <property type="entry name" value="KRUEPPEL-LIKE TRANSCRIPTION FACTOR"/>
    <property type="match status" value="1"/>
</dbReference>
<sequence>MERYLRDEPRIYQCKQLPEGLQEPLNLITLTSDRDSITEHLTPDPDERLITFTSTTESRICNNDGGNSSGGEDRLSVSDLDISDHYFDTMIPRSINWKTVESDIKSTELPNRFHGLKKKSLLSVPDGEGISLKLLTKIGKSSDSVAKRTLAPGVATLQVSVAAKASVLQDSTVPTATLETQMLATLKSTNPSPDSQCRIELVPDSKRRTHKCQYSGCKKVYTKSSHLKAHQRTHTGEKPYKCNWEGCEWRFARSDELTRHYRKHTGSKPFKCSHCEKCFSRSDHLALHLKKHQ</sequence>
<feature type="domain" description="C2H2-type" evidence="5">
    <location>
        <begin position="270"/>
        <end position="293"/>
    </location>
</feature>
<evidence type="ECO:0000256" key="3">
    <source>
        <dbReference type="ARBA" id="ARBA00022833"/>
    </source>
</evidence>
<evidence type="ECO:0000313" key="7">
    <source>
        <dbReference type="RefSeq" id="XP_013781707.1"/>
    </source>
</evidence>
<evidence type="ECO:0000259" key="5">
    <source>
        <dbReference type="PROSITE" id="PS50157"/>
    </source>
</evidence>
<evidence type="ECO:0000256" key="4">
    <source>
        <dbReference type="PROSITE-ProRule" id="PRU00042"/>
    </source>
</evidence>
<dbReference type="Gene3D" id="3.30.160.60">
    <property type="entry name" value="Classic Zinc Finger"/>
    <property type="match status" value="3"/>
</dbReference>
<dbReference type="InterPro" id="IPR013087">
    <property type="entry name" value="Znf_C2H2_type"/>
</dbReference>
<dbReference type="Proteomes" id="UP000694941">
    <property type="component" value="Unplaced"/>
</dbReference>
<keyword evidence="1" id="KW-0479">Metal-binding</keyword>
<evidence type="ECO:0000313" key="6">
    <source>
        <dbReference type="Proteomes" id="UP000694941"/>
    </source>
</evidence>
<proteinExistence type="predicted"/>
<evidence type="ECO:0000256" key="1">
    <source>
        <dbReference type="ARBA" id="ARBA00022723"/>
    </source>
</evidence>
<keyword evidence="2 4" id="KW-0863">Zinc-finger</keyword>
<dbReference type="InterPro" id="IPR036236">
    <property type="entry name" value="Znf_C2H2_sf"/>
</dbReference>
<accession>A0ABM1BGT9</accession>